<dbReference type="HAMAP" id="MF_00235">
    <property type="entry name" value="Adenylate_kinase_Adk"/>
    <property type="match status" value="1"/>
</dbReference>
<feature type="binding site" evidence="5">
    <location>
        <begin position="57"/>
        <end position="59"/>
    </location>
    <ligand>
        <name>AMP</name>
        <dbReference type="ChEBI" id="CHEBI:456215"/>
    </ligand>
</feature>
<comment type="catalytic activity">
    <reaction evidence="5 7">
        <text>AMP + ATP = 2 ADP</text>
        <dbReference type="Rhea" id="RHEA:12973"/>
        <dbReference type="ChEBI" id="CHEBI:30616"/>
        <dbReference type="ChEBI" id="CHEBI:456215"/>
        <dbReference type="ChEBI" id="CHEBI:456216"/>
        <dbReference type="EC" id="2.7.4.3"/>
    </reaction>
</comment>
<feature type="binding site" evidence="5">
    <location>
        <position position="92"/>
    </location>
    <ligand>
        <name>AMP</name>
        <dbReference type="ChEBI" id="CHEBI:456215"/>
    </ligand>
</feature>
<keyword evidence="4 5" id="KW-0418">Kinase</keyword>
<name>A0A5C1QGJ0_9SPIO</name>
<feature type="binding site" evidence="5">
    <location>
        <begin position="131"/>
        <end position="132"/>
    </location>
    <ligand>
        <name>ATP</name>
        <dbReference type="ChEBI" id="CHEBI:30616"/>
    </ligand>
</feature>
<dbReference type="NCBIfam" id="NF011099">
    <property type="entry name" value="PRK14526.1"/>
    <property type="match status" value="1"/>
</dbReference>
<dbReference type="InterPro" id="IPR000850">
    <property type="entry name" value="Adenylat/UMP-CMP_kin"/>
</dbReference>
<dbReference type="PANTHER" id="PTHR23359">
    <property type="entry name" value="NUCLEOTIDE KINASE"/>
    <property type="match status" value="1"/>
</dbReference>
<keyword evidence="10" id="KW-1185">Reference proteome</keyword>
<feature type="binding site" evidence="5">
    <location>
        <position position="31"/>
    </location>
    <ligand>
        <name>AMP</name>
        <dbReference type="ChEBI" id="CHEBI:456215"/>
    </ligand>
</feature>
<dbReference type="InterPro" id="IPR033690">
    <property type="entry name" value="Adenylat_kinase_CS"/>
</dbReference>
<evidence type="ECO:0000313" key="10">
    <source>
        <dbReference type="Proteomes" id="UP000323824"/>
    </source>
</evidence>
<feature type="domain" description="Adenylate kinase active site lid" evidence="8">
    <location>
        <begin position="122"/>
        <end position="157"/>
    </location>
</feature>
<feature type="region of interest" description="LID" evidence="5">
    <location>
        <begin position="121"/>
        <end position="158"/>
    </location>
</feature>
<dbReference type="EC" id="2.7.4.3" evidence="5 7"/>
<sequence length="208" mass="22814">MNVIFLGPPGSGKGTIASKITKELKIPHISTGDLFRAAIKAENDLGLKIKSIIEAGDLVPDEVTIEVVKRRLDESDTNDGYILDGFPRTPAQAEALGKFSTVDKVIDLSLNDEELIKRLSGRRVCKSCGNSFHVDFVPPKKDGICDDCGGELYTRKDDQIDSIKNRLEVYYSQTEPLKAYYKELGSLCPIDASPAPSEVLKSVLEVLK</sequence>
<feature type="binding site" evidence="5">
    <location>
        <position position="36"/>
    </location>
    <ligand>
        <name>AMP</name>
        <dbReference type="ChEBI" id="CHEBI:456215"/>
    </ligand>
</feature>
<keyword evidence="5" id="KW-0963">Cytoplasm</keyword>
<comment type="similarity">
    <text evidence="5 6">Belongs to the adenylate kinase family.</text>
</comment>
<dbReference type="GO" id="GO:0005737">
    <property type="term" value="C:cytoplasm"/>
    <property type="evidence" value="ECO:0007669"/>
    <property type="project" value="UniProtKB-SubCell"/>
</dbReference>
<feature type="binding site" evidence="5">
    <location>
        <position position="166"/>
    </location>
    <ligand>
        <name>AMP</name>
        <dbReference type="ChEBI" id="CHEBI:456215"/>
    </ligand>
</feature>
<comment type="pathway">
    <text evidence="5">Purine metabolism; AMP biosynthesis via salvage pathway; AMP from ADP: step 1/1.</text>
</comment>
<evidence type="ECO:0000256" key="4">
    <source>
        <dbReference type="ARBA" id="ARBA00022777"/>
    </source>
</evidence>
<feature type="binding site" evidence="5">
    <location>
        <position position="128"/>
    </location>
    <ligand>
        <name>Zn(2+)</name>
        <dbReference type="ChEBI" id="CHEBI:29105"/>
        <note>structural</note>
    </ligand>
</feature>
<evidence type="ECO:0000256" key="5">
    <source>
        <dbReference type="HAMAP-Rule" id="MF_00235"/>
    </source>
</evidence>
<accession>A0A5C1QGJ0</accession>
<evidence type="ECO:0000256" key="7">
    <source>
        <dbReference type="RuleBase" id="RU003331"/>
    </source>
</evidence>
<evidence type="ECO:0000256" key="2">
    <source>
        <dbReference type="ARBA" id="ARBA00022727"/>
    </source>
</evidence>
<dbReference type="CDD" id="cd01428">
    <property type="entry name" value="ADK"/>
    <property type="match status" value="1"/>
</dbReference>
<comment type="subcellular location">
    <subcellularLocation>
        <location evidence="5 7">Cytoplasm</location>
    </subcellularLocation>
</comment>
<reference evidence="9 10" key="2">
    <citation type="submission" date="2019-09" db="EMBL/GenBank/DDBJ databases">
        <title>Complete Genome Sequence and Methylome Analysis of free living Spirochaetas.</title>
        <authorList>
            <person name="Leshcheva N."/>
            <person name="Mikheeva N."/>
        </authorList>
    </citation>
    <scope>NUCLEOTIDE SEQUENCE [LARGE SCALE GENOMIC DNA]</scope>
    <source>
        <strain evidence="9 10">P</strain>
    </source>
</reference>
<dbReference type="AlphaFoldDB" id="A0A5C1QGJ0"/>
<dbReference type="NCBIfam" id="NF001381">
    <property type="entry name" value="PRK00279.1-3"/>
    <property type="match status" value="1"/>
</dbReference>
<keyword evidence="5" id="KW-0862">Zinc</keyword>
<proteinExistence type="inferred from homology"/>
<feature type="binding site" evidence="5">
    <location>
        <position position="125"/>
    </location>
    <ligand>
        <name>Zn(2+)</name>
        <dbReference type="ChEBI" id="CHEBI:29105"/>
        <note>structural</note>
    </ligand>
</feature>
<dbReference type="OrthoDB" id="9805030at2"/>
<dbReference type="RefSeq" id="WP_149568968.1">
    <property type="nucleotide sequence ID" value="NZ_CP035807.1"/>
</dbReference>
<keyword evidence="5 7" id="KW-0067">ATP-binding</keyword>
<keyword evidence="3 5" id="KW-0547">Nucleotide-binding</keyword>
<feature type="binding site" evidence="5">
    <location>
        <position position="122"/>
    </location>
    <ligand>
        <name>ATP</name>
        <dbReference type="ChEBI" id="CHEBI:30616"/>
    </ligand>
</feature>
<dbReference type="UniPathway" id="UPA00588">
    <property type="reaction ID" value="UER00649"/>
</dbReference>
<evidence type="ECO:0000313" key="9">
    <source>
        <dbReference type="EMBL" id="QEN05734.1"/>
    </source>
</evidence>
<dbReference type="GO" id="GO:0044209">
    <property type="term" value="P:AMP salvage"/>
    <property type="evidence" value="ECO:0007669"/>
    <property type="project" value="UniProtKB-UniRule"/>
</dbReference>
<dbReference type="InterPro" id="IPR027417">
    <property type="entry name" value="P-loop_NTPase"/>
</dbReference>
<evidence type="ECO:0000256" key="6">
    <source>
        <dbReference type="RuleBase" id="RU003330"/>
    </source>
</evidence>
<feature type="binding site" evidence="5">
    <location>
        <position position="155"/>
    </location>
    <ligand>
        <name>AMP</name>
        <dbReference type="ChEBI" id="CHEBI:456215"/>
    </ligand>
</feature>
<feature type="binding site" evidence="5">
    <location>
        <begin position="10"/>
        <end position="15"/>
    </location>
    <ligand>
        <name>ATP</name>
        <dbReference type="ChEBI" id="CHEBI:30616"/>
    </ligand>
</feature>
<dbReference type="Pfam" id="PF00406">
    <property type="entry name" value="ADK"/>
    <property type="match status" value="1"/>
</dbReference>
<dbReference type="SUPFAM" id="SSF52540">
    <property type="entry name" value="P-loop containing nucleoside triphosphate hydrolases"/>
    <property type="match status" value="1"/>
</dbReference>
<keyword evidence="1 5" id="KW-0808">Transferase</keyword>
<dbReference type="InterPro" id="IPR007862">
    <property type="entry name" value="Adenylate_kinase_lid-dom"/>
</dbReference>
<dbReference type="Proteomes" id="UP000323824">
    <property type="component" value="Chromosome"/>
</dbReference>
<feature type="region of interest" description="NMP" evidence="5">
    <location>
        <begin position="30"/>
        <end position="59"/>
    </location>
</feature>
<dbReference type="KEGG" id="sper:EW093_13795"/>
<dbReference type="NCBIfam" id="NF001380">
    <property type="entry name" value="PRK00279.1-2"/>
    <property type="match status" value="1"/>
</dbReference>
<keyword evidence="5" id="KW-0479">Metal-binding</keyword>
<comment type="subunit">
    <text evidence="5 7">Monomer.</text>
</comment>
<evidence type="ECO:0000256" key="1">
    <source>
        <dbReference type="ARBA" id="ARBA00022679"/>
    </source>
</evidence>
<dbReference type="GO" id="GO:0004017">
    <property type="term" value="F:AMP kinase activity"/>
    <property type="evidence" value="ECO:0007669"/>
    <property type="project" value="UniProtKB-UniRule"/>
</dbReference>
<protein>
    <recommendedName>
        <fullName evidence="5 7">Adenylate kinase</fullName>
        <shortName evidence="5">AK</shortName>
        <ecNumber evidence="5 7">2.7.4.3</ecNumber>
    </recommendedName>
    <alternativeName>
        <fullName evidence="5">ATP-AMP transphosphorylase</fullName>
    </alternativeName>
    <alternativeName>
        <fullName evidence="5">ATP:AMP phosphotransferase</fullName>
    </alternativeName>
    <alternativeName>
        <fullName evidence="5">Adenylate monophosphate kinase</fullName>
    </alternativeName>
</protein>
<dbReference type="GO" id="GO:0005524">
    <property type="term" value="F:ATP binding"/>
    <property type="evidence" value="ECO:0007669"/>
    <property type="project" value="UniProtKB-UniRule"/>
</dbReference>
<dbReference type="EMBL" id="CP035807">
    <property type="protein sequence ID" value="QEN05734.1"/>
    <property type="molecule type" value="Genomic_DNA"/>
</dbReference>
<feature type="binding site" evidence="5">
    <location>
        <position position="148"/>
    </location>
    <ligand>
        <name>Zn(2+)</name>
        <dbReference type="ChEBI" id="CHEBI:29105"/>
        <note>structural</note>
    </ligand>
</feature>
<dbReference type="Gene3D" id="3.40.50.300">
    <property type="entry name" value="P-loop containing nucleotide triphosphate hydrolases"/>
    <property type="match status" value="1"/>
</dbReference>
<keyword evidence="2 5" id="KW-0545">Nucleotide biosynthesis</keyword>
<dbReference type="Pfam" id="PF05191">
    <property type="entry name" value="ADK_lid"/>
    <property type="match status" value="1"/>
</dbReference>
<gene>
    <name evidence="5" type="primary">adk</name>
    <name evidence="9" type="ORF">EW093_13795</name>
</gene>
<comment type="function">
    <text evidence="5">Catalyzes the reversible transfer of the terminal phosphate group between ATP and AMP. Plays an important role in cellular energy homeostasis and in adenine nucleotide metabolism.</text>
</comment>
<feature type="binding site" evidence="5">
    <location>
        <begin position="85"/>
        <end position="88"/>
    </location>
    <ligand>
        <name>AMP</name>
        <dbReference type="ChEBI" id="CHEBI:456215"/>
    </ligand>
</feature>
<dbReference type="NCBIfam" id="TIGR01351">
    <property type="entry name" value="adk"/>
    <property type="match status" value="1"/>
</dbReference>
<dbReference type="FunFam" id="3.40.50.300:FF:000106">
    <property type="entry name" value="Adenylate kinase mitochondrial"/>
    <property type="match status" value="1"/>
</dbReference>
<evidence type="ECO:0000259" key="8">
    <source>
        <dbReference type="Pfam" id="PF05191"/>
    </source>
</evidence>
<dbReference type="PROSITE" id="PS00113">
    <property type="entry name" value="ADENYLATE_KINASE"/>
    <property type="match status" value="1"/>
</dbReference>
<organism evidence="9 10">
    <name type="scientific">Thiospirochaeta perfilievii</name>
    <dbReference type="NCBI Taxonomy" id="252967"/>
    <lineage>
        <taxon>Bacteria</taxon>
        <taxon>Pseudomonadati</taxon>
        <taxon>Spirochaetota</taxon>
        <taxon>Spirochaetia</taxon>
        <taxon>Spirochaetales</taxon>
        <taxon>Spirochaetaceae</taxon>
        <taxon>Thiospirochaeta</taxon>
    </lineage>
</organism>
<evidence type="ECO:0000256" key="3">
    <source>
        <dbReference type="ARBA" id="ARBA00022741"/>
    </source>
</evidence>
<dbReference type="PRINTS" id="PR00094">
    <property type="entry name" value="ADENYLTKNASE"/>
</dbReference>
<reference evidence="9 10" key="1">
    <citation type="submission" date="2019-02" db="EMBL/GenBank/DDBJ databases">
        <authorList>
            <person name="Fomenkov A."/>
            <person name="Dubinina G."/>
            <person name="Grabovich M."/>
            <person name="Vincze T."/>
            <person name="Roberts R.J."/>
        </authorList>
    </citation>
    <scope>NUCLEOTIDE SEQUENCE [LARGE SCALE GENOMIC DNA]</scope>
    <source>
        <strain evidence="9 10">P</strain>
    </source>
</reference>
<dbReference type="GO" id="GO:0008270">
    <property type="term" value="F:zinc ion binding"/>
    <property type="evidence" value="ECO:0007669"/>
    <property type="project" value="UniProtKB-UniRule"/>
</dbReference>
<feature type="binding site" evidence="5">
    <location>
        <position position="145"/>
    </location>
    <ligand>
        <name>Zn(2+)</name>
        <dbReference type="ChEBI" id="CHEBI:29105"/>
        <note>structural</note>
    </ligand>
</feature>
<dbReference type="InterPro" id="IPR006259">
    <property type="entry name" value="Adenyl_kin_sub"/>
</dbReference>
<feature type="binding site" evidence="5">
    <location>
        <position position="194"/>
    </location>
    <ligand>
        <name>ATP</name>
        <dbReference type="ChEBI" id="CHEBI:30616"/>
    </ligand>
</feature>
<comment type="domain">
    <text evidence="5">Consists of three domains, a large central CORE domain and two small peripheral domains, NMPbind and LID, which undergo movements during catalysis. The LID domain closes over the site of phosphoryl transfer upon ATP binding. Assembling and dissambling the active center during each catalytic cycle provides an effective means to prevent ATP hydrolysis. Some bacteria have evolved a zinc-coordinating structure that stabilizes the LID domain.</text>
</comment>